<proteinExistence type="predicted"/>
<feature type="transmembrane region" description="Helical" evidence="1">
    <location>
        <begin position="62"/>
        <end position="80"/>
    </location>
</feature>
<evidence type="ECO:0000313" key="2">
    <source>
        <dbReference type="EMBL" id="OGC42465.1"/>
    </source>
</evidence>
<dbReference type="Proteomes" id="UP000177025">
    <property type="component" value="Unassembled WGS sequence"/>
</dbReference>
<keyword evidence="1" id="KW-1133">Transmembrane helix</keyword>
<feature type="transmembrane region" description="Helical" evidence="1">
    <location>
        <begin position="343"/>
        <end position="366"/>
    </location>
</feature>
<feature type="transmembrane region" description="Helical" evidence="1">
    <location>
        <begin position="143"/>
        <end position="165"/>
    </location>
</feature>
<protein>
    <recommendedName>
        <fullName evidence="4">DUF401 family protein</fullName>
    </recommendedName>
</protein>
<dbReference type="Pfam" id="PF04165">
    <property type="entry name" value="DUF401"/>
    <property type="match status" value="1"/>
</dbReference>
<keyword evidence="1" id="KW-0812">Transmembrane</keyword>
<evidence type="ECO:0000256" key="1">
    <source>
        <dbReference type="SAM" id="Phobius"/>
    </source>
</evidence>
<keyword evidence="1" id="KW-0472">Membrane</keyword>
<accession>A0A1F4UBY3</accession>
<feature type="transmembrane region" description="Helical" evidence="1">
    <location>
        <begin position="255"/>
        <end position="277"/>
    </location>
</feature>
<feature type="transmembrane region" description="Helical" evidence="1">
    <location>
        <begin position="100"/>
        <end position="123"/>
    </location>
</feature>
<feature type="transmembrane region" description="Helical" evidence="1">
    <location>
        <begin position="171"/>
        <end position="192"/>
    </location>
</feature>
<feature type="transmembrane region" description="Helical" evidence="1">
    <location>
        <begin position="378"/>
        <end position="400"/>
    </location>
</feature>
<sequence length="402" mass="44880">MLIIIRILIAIILLVVLIRRKVNLALALLLDAVAVGLLFRTPAFDILTTFPRTMIQLNTLEFLFIIYMVLVLAQLMRASGNLDRIILNLDKLFADYRIGAALLPALIGLLPMPAGAMLSAPIVREMGNKASLSSEKMTFLNYWFRHLWEYFWPLYPAILLTAGIFDISLRSIMITQFPLTFAALFVGLIFLLRLPRIKVRQNPFKVKILAKTIFYLWPVLTIIFLVMVLKFRMAWSLGVSVTLSVLFSRLPIKTISSLFVKAFSISSLGVIYAVFVFKNMLDLSGALAAIPQIVEGLPAIKIFVIFFAPFIVGFLTGVNSAFAGIAFPIIAPLATASGAPFRLVMFAYASGFAGVLLSPVHLCLCLTKEYFGADFPKVYRFLLPSVLMLFVISIVLLLIYRH</sequence>
<reference evidence="2 3" key="1">
    <citation type="journal article" date="2016" name="Nat. Commun.">
        <title>Thousands of microbial genomes shed light on interconnected biogeochemical processes in an aquifer system.</title>
        <authorList>
            <person name="Anantharaman K."/>
            <person name="Brown C.T."/>
            <person name="Hug L.A."/>
            <person name="Sharon I."/>
            <person name="Castelle C.J."/>
            <person name="Probst A.J."/>
            <person name="Thomas B.C."/>
            <person name="Singh A."/>
            <person name="Wilkins M.J."/>
            <person name="Karaoz U."/>
            <person name="Brodie E.L."/>
            <person name="Williams K.H."/>
            <person name="Hubbard S.S."/>
            <person name="Banfield J.F."/>
        </authorList>
    </citation>
    <scope>NUCLEOTIDE SEQUENCE [LARGE SCALE GENOMIC DNA]</scope>
</reference>
<feature type="transmembrane region" description="Helical" evidence="1">
    <location>
        <begin position="298"/>
        <end position="331"/>
    </location>
</feature>
<organism evidence="2 3">
    <name type="scientific">candidate division WOR-3 bacterium RBG_13_43_14</name>
    <dbReference type="NCBI Taxonomy" id="1802590"/>
    <lineage>
        <taxon>Bacteria</taxon>
        <taxon>Bacteria division WOR-3</taxon>
    </lineage>
</organism>
<dbReference type="AlphaFoldDB" id="A0A1F4UBY3"/>
<gene>
    <name evidence="2" type="ORF">A2Y85_04690</name>
</gene>
<dbReference type="EMBL" id="MEUM01000064">
    <property type="protein sequence ID" value="OGC42465.1"/>
    <property type="molecule type" value="Genomic_DNA"/>
</dbReference>
<name>A0A1F4UBY3_UNCW3</name>
<evidence type="ECO:0000313" key="3">
    <source>
        <dbReference type="Proteomes" id="UP000177025"/>
    </source>
</evidence>
<evidence type="ECO:0008006" key="4">
    <source>
        <dbReference type="Google" id="ProtNLM"/>
    </source>
</evidence>
<comment type="caution">
    <text evidence="2">The sequence shown here is derived from an EMBL/GenBank/DDBJ whole genome shotgun (WGS) entry which is preliminary data.</text>
</comment>
<dbReference type="PANTHER" id="PTHR39556:SF1">
    <property type="entry name" value="PROTEIN, PUTATIVE-RELATED"/>
    <property type="match status" value="1"/>
</dbReference>
<feature type="transmembrane region" description="Helical" evidence="1">
    <location>
        <begin position="213"/>
        <end position="235"/>
    </location>
</feature>
<dbReference type="InterPro" id="IPR007294">
    <property type="entry name" value="DUF401"/>
</dbReference>
<dbReference type="PANTHER" id="PTHR39556">
    <property type="entry name" value="PROTEIN, PUTATIVE-RELATED"/>
    <property type="match status" value="1"/>
</dbReference>